<dbReference type="GO" id="GO:0000166">
    <property type="term" value="F:nucleotide binding"/>
    <property type="evidence" value="ECO:0007669"/>
    <property type="project" value="UniProtKB-KW"/>
</dbReference>
<evidence type="ECO:0000256" key="2">
    <source>
        <dbReference type="RuleBase" id="RU362119"/>
    </source>
</evidence>
<dbReference type="InterPro" id="IPR036907">
    <property type="entry name" value="5'-Nucleotdase_C_sf"/>
</dbReference>
<evidence type="ECO:0000259" key="4">
    <source>
        <dbReference type="Pfam" id="PF02872"/>
    </source>
</evidence>
<dbReference type="EMBL" id="FXTE01000005">
    <property type="protein sequence ID" value="SMO67775.1"/>
    <property type="molecule type" value="Genomic_DNA"/>
</dbReference>
<dbReference type="InterPro" id="IPR029052">
    <property type="entry name" value="Metallo-depent_PP-like"/>
</dbReference>
<dbReference type="Pfam" id="PF00149">
    <property type="entry name" value="Metallophos"/>
    <property type="match status" value="1"/>
</dbReference>
<keyword evidence="2" id="KW-0547">Nucleotide-binding</keyword>
<protein>
    <submittedName>
        <fullName evidence="5">2',3'-cyclic-nucleotide 2'-phosphodiesterase / 3'-nucleotidase</fullName>
    </submittedName>
</protein>
<dbReference type="GO" id="GO:0016787">
    <property type="term" value="F:hydrolase activity"/>
    <property type="evidence" value="ECO:0007669"/>
    <property type="project" value="UniProtKB-KW"/>
</dbReference>
<reference evidence="5 6" key="1">
    <citation type="submission" date="2017-05" db="EMBL/GenBank/DDBJ databases">
        <authorList>
            <person name="Varghese N."/>
            <person name="Submissions S."/>
        </authorList>
    </citation>
    <scope>NUCLEOTIDE SEQUENCE [LARGE SCALE GENOMIC DNA]</scope>
    <source>
        <strain evidence="5 6">DSM 28009</strain>
    </source>
</reference>
<dbReference type="OrthoDB" id="9803927at2"/>
<dbReference type="Gene3D" id="3.60.21.10">
    <property type="match status" value="1"/>
</dbReference>
<dbReference type="PANTHER" id="PTHR11575">
    <property type="entry name" value="5'-NUCLEOTIDASE-RELATED"/>
    <property type="match status" value="1"/>
</dbReference>
<dbReference type="SUPFAM" id="SSF56300">
    <property type="entry name" value="Metallo-dependent phosphatases"/>
    <property type="match status" value="1"/>
</dbReference>
<dbReference type="AlphaFoldDB" id="A0A521D846"/>
<gene>
    <name evidence="5" type="ORF">SAMN06265380_10544</name>
</gene>
<dbReference type="SUPFAM" id="SSF55816">
    <property type="entry name" value="5'-nucleotidase (syn. UDP-sugar hydrolase), C-terminal domain"/>
    <property type="match status" value="1"/>
</dbReference>
<accession>A0A521D846</accession>
<evidence type="ECO:0000256" key="1">
    <source>
        <dbReference type="ARBA" id="ARBA00022729"/>
    </source>
</evidence>
<comment type="similarity">
    <text evidence="2">Belongs to the 5'-nucleotidase family.</text>
</comment>
<dbReference type="Pfam" id="PF02872">
    <property type="entry name" value="5_nucleotid_C"/>
    <property type="match status" value="1"/>
</dbReference>
<sequence>MLFVEVVIHKTAKSRVLKTISHLSDQSVGIRILATTDLHMNLCSFDYYADQDEPTIGLTRTASLIRQARNEAEADGDIVLLFDNGDALQGTPLGDWAADPANAPHILMQAFGSLGYDAIGLGNHDFGFGLHFLQHVISDAPCPVLSSNALRTNGPQIWQDHVILHKEIPGAPTPMALKIGVFSVLPPQTAQWEAHKLHDTLTTQDILTCAANKVRKLKDENCDLIIALAHTGFGPDRSQRNMENAIIPLAEIEGIDAIIAGHSHLTYPVKAGSENTLVHGKPVVLPGTAGSHLGVIDLKLHSAERGGWTVGEARAALRPISAGRPDEMVSLAPEDPELLHLFSSGHAETRRRAGQPVGRTPHHLHSYFSFCAEDRGLRLVAAAQAAALRLCMSDTDLADIPILSAVSPSKFGGRAGPRFYTDVKPGEIFLRNVVDLHVFPNELQGVIVSGDQIVDWLEMSAAVFNQISTGSASELICENRVGHNFDVLYGLSCRIDLTQPPRFDDMGTLINAENRRVSEVLVGATPIAPDQQFAVALNNYRASGGGHFPFAGNAQRIDMPILPVQQALLDYLSGTLVSDPLEEAQKPFRITSNTGTQAILRTGPNAHRLLQDIQEFDPQVLGTDENGFLRILLTF</sequence>
<evidence type="ECO:0000313" key="6">
    <source>
        <dbReference type="Proteomes" id="UP000319555"/>
    </source>
</evidence>
<organism evidence="5 6">
    <name type="scientific">Ruegeria faecimaris</name>
    <dbReference type="NCBI Taxonomy" id="686389"/>
    <lineage>
        <taxon>Bacteria</taxon>
        <taxon>Pseudomonadati</taxon>
        <taxon>Pseudomonadota</taxon>
        <taxon>Alphaproteobacteria</taxon>
        <taxon>Rhodobacterales</taxon>
        <taxon>Roseobacteraceae</taxon>
        <taxon>Ruegeria</taxon>
    </lineage>
</organism>
<name>A0A521D846_9RHOB</name>
<keyword evidence="1" id="KW-0732">Signal</keyword>
<dbReference type="GO" id="GO:0009166">
    <property type="term" value="P:nucleotide catabolic process"/>
    <property type="evidence" value="ECO:0007669"/>
    <property type="project" value="InterPro"/>
</dbReference>
<dbReference type="InterPro" id="IPR006179">
    <property type="entry name" value="5_nucleotidase/apyrase"/>
</dbReference>
<feature type="domain" description="5'-Nucleotidase C-terminal" evidence="4">
    <location>
        <begin position="416"/>
        <end position="550"/>
    </location>
</feature>
<feature type="domain" description="Calcineurin-like phosphoesterase" evidence="3">
    <location>
        <begin position="30"/>
        <end position="264"/>
    </location>
</feature>
<dbReference type="Gene3D" id="3.90.780.10">
    <property type="entry name" value="5'-Nucleotidase, C-terminal domain"/>
    <property type="match status" value="1"/>
</dbReference>
<dbReference type="InterPro" id="IPR008334">
    <property type="entry name" value="5'-Nucleotdase_C"/>
</dbReference>
<proteinExistence type="inferred from homology"/>
<keyword evidence="2" id="KW-0378">Hydrolase</keyword>
<dbReference type="GO" id="GO:0030288">
    <property type="term" value="C:outer membrane-bounded periplasmic space"/>
    <property type="evidence" value="ECO:0007669"/>
    <property type="project" value="TreeGrafter"/>
</dbReference>
<evidence type="ECO:0000313" key="5">
    <source>
        <dbReference type="EMBL" id="SMO67775.1"/>
    </source>
</evidence>
<dbReference type="Proteomes" id="UP000319555">
    <property type="component" value="Unassembled WGS sequence"/>
</dbReference>
<evidence type="ECO:0000259" key="3">
    <source>
        <dbReference type="Pfam" id="PF00149"/>
    </source>
</evidence>
<keyword evidence="6" id="KW-1185">Reference proteome</keyword>
<dbReference type="PRINTS" id="PR01607">
    <property type="entry name" value="APYRASEFAMLY"/>
</dbReference>
<dbReference type="InterPro" id="IPR004843">
    <property type="entry name" value="Calcineurin-like_PHP"/>
</dbReference>
<dbReference type="PANTHER" id="PTHR11575:SF6">
    <property type="entry name" value="2',3'-CYCLIC-NUCLEOTIDE 2'-PHOSPHODIESTERASE_3'-NUCLEOTIDASE"/>
    <property type="match status" value="1"/>
</dbReference>